<evidence type="ECO:0000256" key="1">
    <source>
        <dbReference type="SAM" id="MobiDB-lite"/>
    </source>
</evidence>
<proteinExistence type="predicted"/>
<dbReference type="Pfam" id="PF05766">
    <property type="entry name" value="NinG"/>
    <property type="match status" value="1"/>
</dbReference>
<dbReference type="EMBL" id="JABBFR010000023">
    <property type="protein sequence ID" value="MBT0725431.1"/>
    <property type="molecule type" value="Genomic_DNA"/>
</dbReference>
<dbReference type="InterPro" id="IPR008713">
    <property type="entry name" value="Phage_lambda_NinG"/>
</dbReference>
<feature type="compositionally biased region" description="Basic residues" evidence="1">
    <location>
        <begin position="62"/>
        <end position="77"/>
    </location>
</feature>
<evidence type="ECO:0000313" key="2">
    <source>
        <dbReference type="EMBL" id="MBT0725431.1"/>
    </source>
</evidence>
<sequence length="211" mass="25245">MRKTRRRCKNPDCRGWFHPRFQNEWWCKPECGAVIALAKRSKEKKKEIREQEKRRKEARRESIKRKKEAQQERRHHQIRKLEVKPLSYFHSKAQSAFNQYIRTRDAEQPCISCGRHHEGKYDAGHYRTRGASPATRYDETNCHKQCAPCNQHLSGNIENYTPNLIEKIGQEAFEVLMGPHPVKKWTREELEQLAAHYRQKTRELIKQREGV</sequence>
<gene>
    <name evidence="2" type="ORF">HH682_13580</name>
</gene>
<keyword evidence="3" id="KW-1185">Reference proteome</keyword>
<name>A0ABS5SZA6_9GAMM</name>
<dbReference type="RefSeq" id="WP_214238072.1">
    <property type="nucleotide sequence ID" value="NZ_JABBFR010000023.1"/>
</dbReference>
<comment type="caution">
    <text evidence="2">The sequence shown here is derived from an EMBL/GenBank/DDBJ whole genome shotgun (WGS) entry which is preliminary data.</text>
</comment>
<organism evidence="2 3">
    <name type="scientific">Rosenbergiella gaditana</name>
    <dbReference type="NCBI Taxonomy" id="2726987"/>
    <lineage>
        <taxon>Bacteria</taxon>
        <taxon>Pseudomonadati</taxon>
        <taxon>Pseudomonadota</taxon>
        <taxon>Gammaproteobacteria</taxon>
        <taxon>Enterobacterales</taxon>
        <taxon>Erwiniaceae</taxon>
        <taxon>Rosenbergiella</taxon>
    </lineage>
</organism>
<reference evidence="2 3" key="1">
    <citation type="submission" date="2020-04" db="EMBL/GenBank/DDBJ databases">
        <title>Genome sequencing of Rosenbergiella species.</title>
        <authorList>
            <person name="Alvarez-Perez S."/>
            <person name="Lievens B."/>
        </authorList>
    </citation>
    <scope>NUCLEOTIDE SEQUENCE [LARGE SCALE GENOMIC DNA]</scope>
    <source>
        <strain evidence="2 3">S61</strain>
    </source>
</reference>
<accession>A0ABS5SZA6</accession>
<feature type="region of interest" description="Disordered" evidence="1">
    <location>
        <begin position="41"/>
        <end position="77"/>
    </location>
</feature>
<protein>
    <submittedName>
        <fullName evidence="2">Recombination protein NinG</fullName>
    </submittedName>
</protein>
<feature type="compositionally biased region" description="Basic and acidic residues" evidence="1">
    <location>
        <begin position="44"/>
        <end position="61"/>
    </location>
</feature>
<dbReference type="Proteomes" id="UP000790096">
    <property type="component" value="Unassembled WGS sequence"/>
</dbReference>
<evidence type="ECO:0000313" key="3">
    <source>
        <dbReference type="Proteomes" id="UP000790096"/>
    </source>
</evidence>